<dbReference type="CDD" id="cd05233">
    <property type="entry name" value="SDR_c"/>
    <property type="match status" value="1"/>
</dbReference>
<dbReference type="RefSeq" id="XP_040711150.1">
    <property type="nucleotide sequence ID" value="XM_040861197.1"/>
</dbReference>
<organism evidence="3 4">
    <name type="scientific">Pseudomassariella vexata</name>
    <dbReference type="NCBI Taxonomy" id="1141098"/>
    <lineage>
        <taxon>Eukaryota</taxon>
        <taxon>Fungi</taxon>
        <taxon>Dikarya</taxon>
        <taxon>Ascomycota</taxon>
        <taxon>Pezizomycotina</taxon>
        <taxon>Sordariomycetes</taxon>
        <taxon>Xylariomycetidae</taxon>
        <taxon>Amphisphaeriales</taxon>
        <taxon>Pseudomassariaceae</taxon>
        <taxon>Pseudomassariella</taxon>
    </lineage>
</organism>
<reference evidence="3 4" key="1">
    <citation type="submission" date="2016-07" db="EMBL/GenBank/DDBJ databases">
        <title>Pervasive Adenine N6-methylation of Active Genes in Fungi.</title>
        <authorList>
            <consortium name="DOE Joint Genome Institute"/>
            <person name="Mondo S.J."/>
            <person name="Dannebaum R.O."/>
            <person name="Kuo R.C."/>
            <person name="Labutti K."/>
            <person name="Haridas S."/>
            <person name="Kuo A."/>
            <person name="Salamov A."/>
            <person name="Ahrendt S.R."/>
            <person name="Lipzen A."/>
            <person name="Sullivan W."/>
            <person name="Andreopoulos W.B."/>
            <person name="Clum A."/>
            <person name="Lindquist E."/>
            <person name="Daum C."/>
            <person name="Ramamoorthy G.K."/>
            <person name="Gryganskyi A."/>
            <person name="Culley D."/>
            <person name="Magnuson J.K."/>
            <person name="James T.Y."/>
            <person name="O'Malley M.A."/>
            <person name="Stajich J.E."/>
            <person name="Spatafora J.W."/>
            <person name="Visel A."/>
            <person name="Grigoriev I.V."/>
        </authorList>
    </citation>
    <scope>NUCLEOTIDE SEQUENCE [LARGE SCALE GENOMIC DNA]</scope>
    <source>
        <strain evidence="3 4">CBS 129021</strain>
    </source>
</reference>
<dbReference type="PRINTS" id="PR00081">
    <property type="entry name" value="GDHRDH"/>
</dbReference>
<dbReference type="InterPro" id="IPR036291">
    <property type="entry name" value="NAD(P)-bd_dom_sf"/>
</dbReference>
<gene>
    <name evidence="3" type="ORF">BCR38DRAFT_448056</name>
</gene>
<dbReference type="OrthoDB" id="5840532at2759"/>
<comment type="similarity">
    <text evidence="1">Belongs to the short-chain dehydrogenases/reductases (SDR) family.</text>
</comment>
<keyword evidence="4" id="KW-1185">Reference proteome</keyword>
<evidence type="ECO:0000313" key="4">
    <source>
        <dbReference type="Proteomes" id="UP000193689"/>
    </source>
</evidence>
<dbReference type="Pfam" id="PF13561">
    <property type="entry name" value="adh_short_C2"/>
    <property type="match status" value="1"/>
</dbReference>
<dbReference type="GeneID" id="63777409"/>
<dbReference type="InterPro" id="IPR002347">
    <property type="entry name" value="SDR_fam"/>
</dbReference>
<proteinExistence type="inferred from homology"/>
<dbReference type="Gene3D" id="3.40.50.720">
    <property type="entry name" value="NAD(P)-binding Rossmann-like Domain"/>
    <property type="match status" value="1"/>
</dbReference>
<accession>A0A1Y2DHA0</accession>
<dbReference type="AlphaFoldDB" id="A0A1Y2DHA0"/>
<evidence type="ECO:0000256" key="2">
    <source>
        <dbReference type="ARBA" id="ARBA00023002"/>
    </source>
</evidence>
<dbReference type="STRING" id="1141098.A0A1Y2DHA0"/>
<dbReference type="EMBL" id="MCFJ01000017">
    <property type="protein sequence ID" value="ORY58115.1"/>
    <property type="molecule type" value="Genomic_DNA"/>
</dbReference>
<keyword evidence="2" id="KW-0560">Oxidoreductase</keyword>
<comment type="caution">
    <text evidence="3">The sequence shown here is derived from an EMBL/GenBank/DDBJ whole genome shotgun (WGS) entry which is preliminary data.</text>
</comment>
<evidence type="ECO:0000313" key="3">
    <source>
        <dbReference type="EMBL" id="ORY58115.1"/>
    </source>
</evidence>
<protein>
    <submittedName>
        <fullName evidence="3">Uncharacterized protein</fullName>
    </submittedName>
</protein>
<dbReference type="PANTHER" id="PTHR42760">
    <property type="entry name" value="SHORT-CHAIN DEHYDROGENASES/REDUCTASES FAMILY MEMBER"/>
    <property type="match status" value="1"/>
</dbReference>
<dbReference type="Pfam" id="PF00106">
    <property type="entry name" value="adh_short"/>
    <property type="match status" value="1"/>
</dbReference>
<dbReference type="SUPFAM" id="SSF51735">
    <property type="entry name" value="NAD(P)-binding Rossmann-fold domains"/>
    <property type="match status" value="1"/>
</dbReference>
<name>A0A1Y2DHA0_9PEZI</name>
<dbReference type="PANTHER" id="PTHR42760:SF133">
    <property type="entry name" value="3-OXOACYL-[ACYL-CARRIER-PROTEIN] REDUCTASE"/>
    <property type="match status" value="1"/>
</dbReference>
<evidence type="ECO:0000256" key="1">
    <source>
        <dbReference type="ARBA" id="ARBA00006484"/>
    </source>
</evidence>
<dbReference type="Proteomes" id="UP000193689">
    <property type="component" value="Unassembled WGS sequence"/>
</dbReference>
<dbReference type="InParanoid" id="A0A1Y2DHA0"/>
<dbReference type="GO" id="GO:0016616">
    <property type="term" value="F:oxidoreductase activity, acting on the CH-OH group of donors, NAD or NADP as acceptor"/>
    <property type="evidence" value="ECO:0007669"/>
    <property type="project" value="TreeGrafter"/>
</dbReference>
<sequence>MTTEINNQNTNVAVVTGATGGIGYAVAHTFAKEGRPLILCGRKPARLEEVKASISSNISTHIVCCDITDPGFPAQIQTALGDRKIGVLAHVAGISPVMGDRKLIFETNFTATKRLVEELLPHMANGSVTILVASNGGQIIASSTSFAEWVCNRIIKGRRPLLLWLFLRSSGVAYCLSKRAVQLYAQSKASTFGKDGGKRIVSVSPGLIDTKMSRLEGETRGLEEIVRLIPLGRMGAADEVAAAVAFLVSPAAGFVTGMDFLIDGGGFAGILEAGGPRKAFR</sequence>